<dbReference type="HOGENOM" id="CLU_2074141_0_0_1"/>
<accession>A0A0C3NRV8</accession>
<sequence length="118" mass="12490">MIFAGKSSDANRCCSNYLSFASTCLLNCSGTTVLRTTMLNALVEDVVVLETLAEGLVKVGVVGLVIELKCLSIVEENAEFTQGAVVQQACGSTMLNALVEDMVALKTLVKEEVSKEPA</sequence>
<dbReference type="InParanoid" id="A0A0C3NRV8"/>
<organism evidence="1 2">
    <name type="scientific">Pisolithus tinctorius Marx 270</name>
    <dbReference type="NCBI Taxonomy" id="870435"/>
    <lineage>
        <taxon>Eukaryota</taxon>
        <taxon>Fungi</taxon>
        <taxon>Dikarya</taxon>
        <taxon>Basidiomycota</taxon>
        <taxon>Agaricomycotina</taxon>
        <taxon>Agaricomycetes</taxon>
        <taxon>Agaricomycetidae</taxon>
        <taxon>Boletales</taxon>
        <taxon>Sclerodermatineae</taxon>
        <taxon>Pisolithaceae</taxon>
        <taxon>Pisolithus</taxon>
    </lineage>
</organism>
<dbReference type="OrthoDB" id="2699602at2759"/>
<dbReference type="Proteomes" id="UP000054217">
    <property type="component" value="Unassembled WGS sequence"/>
</dbReference>
<protein>
    <submittedName>
        <fullName evidence="1">Uncharacterized protein</fullName>
    </submittedName>
</protein>
<name>A0A0C3NRV8_PISTI</name>
<proteinExistence type="predicted"/>
<dbReference type="AlphaFoldDB" id="A0A0C3NRV8"/>
<evidence type="ECO:0000313" key="2">
    <source>
        <dbReference type="Proteomes" id="UP000054217"/>
    </source>
</evidence>
<dbReference type="EMBL" id="KN832020">
    <property type="protein sequence ID" value="KIN98023.1"/>
    <property type="molecule type" value="Genomic_DNA"/>
</dbReference>
<keyword evidence="2" id="KW-1185">Reference proteome</keyword>
<reference evidence="2" key="2">
    <citation type="submission" date="2015-01" db="EMBL/GenBank/DDBJ databases">
        <title>Evolutionary Origins and Diversification of the Mycorrhizal Mutualists.</title>
        <authorList>
            <consortium name="DOE Joint Genome Institute"/>
            <consortium name="Mycorrhizal Genomics Consortium"/>
            <person name="Kohler A."/>
            <person name="Kuo A."/>
            <person name="Nagy L.G."/>
            <person name="Floudas D."/>
            <person name="Copeland A."/>
            <person name="Barry K.W."/>
            <person name="Cichocki N."/>
            <person name="Veneault-Fourrey C."/>
            <person name="LaButti K."/>
            <person name="Lindquist E.A."/>
            <person name="Lipzen A."/>
            <person name="Lundell T."/>
            <person name="Morin E."/>
            <person name="Murat C."/>
            <person name="Riley R."/>
            <person name="Ohm R."/>
            <person name="Sun H."/>
            <person name="Tunlid A."/>
            <person name="Henrissat B."/>
            <person name="Grigoriev I.V."/>
            <person name="Hibbett D.S."/>
            <person name="Martin F."/>
        </authorList>
    </citation>
    <scope>NUCLEOTIDE SEQUENCE [LARGE SCALE GENOMIC DNA]</scope>
    <source>
        <strain evidence="2">Marx 270</strain>
    </source>
</reference>
<evidence type="ECO:0000313" key="1">
    <source>
        <dbReference type="EMBL" id="KIN98023.1"/>
    </source>
</evidence>
<reference evidence="1 2" key="1">
    <citation type="submission" date="2014-04" db="EMBL/GenBank/DDBJ databases">
        <authorList>
            <consortium name="DOE Joint Genome Institute"/>
            <person name="Kuo A."/>
            <person name="Kohler A."/>
            <person name="Costa M.D."/>
            <person name="Nagy L.G."/>
            <person name="Floudas D."/>
            <person name="Copeland A."/>
            <person name="Barry K.W."/>
            <person name="Cichocki N."/>
            <person name="Veneault-Fourrey C."/>
            <person name="LaButti K."/>
            <person name="Lindquist E.A."/>
            <person name="Lipzen A."/>
            <person name="Lundell T."/>
            <person name="Morin E."/>
            <person name="Murat C."/>
            <person name="Sun H."/>
            <person name="Tunlid A."/>
            <person name="Henrissat B."/>
            <person name="Grigoriev I.V."/>
            <person name="Hibbett D.S."/>
            <person name="Martin F."/>
            <person name="Nordberg H.P."/>
            <person name="Cantor M.N."/>
            <person name="Hua S.X."/>
        </authorList>
    </citation>
    <scope>NUCLEOTIDE SEQUENCE [LARGE SCALE GENOMIC DNA]</scope>
    <source>
        <strain evidence="1 2">Marx 270</strain>
    </source>
</reference>
<gene>
    <name evidence="1" type="ORF">M404DRAFT_31710</name>
</gene>